<keyword evidence="4 6" id="KW-0324">Glycolysis</keyword>
<dbReference type="InterPro" id="IPR042179">
    <property type="entry name" value="KGD_C_sf"/>
</dbReference>
<dbReference type="InterPro" id="IPR031717">
    <property type="entry name" value="ODO-1/KGD_C"/>
</dbReference>
<dbReference type="InterPro" id="IPR001017">
    <property type="entry name" value="DH_E1"/>
</dbReference>
<dbReference type="GO" id="GO:0006096">
    <property type="term" value="P:glycolytic process"/>
    <property type="evidence" value="ECO:0007669"/>
    <property type="project" value="UniProtKB-UniRule"/>
</dbReference>
<evidence type="ECO:0000256" key="2">
    <source>
        <dbReference type="ARBA" id="ARBA00023002"/>
    </source>
</evidence>
<dbReference type="RefSeq" id="WP_094924894.1">
    <property type="nucleotide sequence ID" value="NZ_NPIA01000005.1"/>
</dbReference>
<proteinExistence type="inferred from homology"/>
<comment type="caution">
    <text evidence="8">The sequence shown here is derived from an EMBL/GenBank/DDBJ whole genome shotgun (WGS) entry which is preliminary data.</text>
</comment>
<dbReference type="Pfam" id="PF00676">
    <property type="entry name" value="E1_dh"/>
    <property type="match status" value="1"/>
</dbReference>
<protein>
    <recommendedName>
        <fullName evidence="6">2-oxoglutarate dehydrogenase E1 component</fullName>
        <ecNumber evidence="6">1.2.4.2</ecNumber>
    </recommendedName>
    <alternativeName>
        <fullName evidence="6">Alpha-ketoglutarate dehydrogenase</fullName>
    </alternativeName>
</protein>
<dbReference type="Pfam" id="PF16870">
    <property type="entry name" value="OxoGdeHyase_C"/>
    <property type="match status" value="1"/>
</dbReference>
<dbReference type="AlphaFoldDB" id="A0A263BSF4"/>
<evidence type="ECO:0000256" key="3">
    <source>
        <dbReference type="ARBA" id="ARBA00023052"/>
    </source>
</evidence>
<dbReference type="InterPro" id="IPR023784">
    <property type="entry name" value="2oxoglutarate_DH_E1_bac"/>
</dbReference>
<feature type="domain" description="Transketolase-like pyrimidine-binding" evidence="7">
    <location>
        <begin position="594"/>
        <end position="790"/>
    </location>
</feature>
<dbReference type="FunFam" id="3.40.50.970:FF:000036">
    <property type="entry name" value="2-oxoglutarate dehydrogenase E1 component"/>
    <property type="match status" value="1"/>
</dbReference>
<comment type="subunit">
    <text evidence="6">Homodimer. Part of the 2-oxoglutarate dehydrogenase (OGDH) complex composed of E1 (2-oxoglutarate dehydrogenase), E2 (dihydrolipoamide succinyltransferase) and E3 (dihydrolipoamide dehydrogenase); the complex contains multiple copies of the three enzymatic components (E1, E2 and E3).</text>
</comment>
<dbReference type="HAMAP" id="MF_01169">
    <property type="entry name" value="SucA_OdhA"/>
    <property type="match status" value="1"/>
</dbReference>
<keyword evidence="2 6" id="KW-0560">Oxidoreductase</keyword>
<evidence type="ECO:0000256" key="4">
    <source>
        <dbReference type="ARBA" id="ARBA00023152"/>
    </source>
</evidence>
<dbReference type="InterPro" id="IPR005475">
    <property type="entry name" value="Transketolase-like_Pyr-bd"/>
</dbReference>
<dbReference type="InterPro" id="IPR011603">
    <property type="entry name" value="2oxoglutarate_DH_E1"/>
</dbReference>
<comment type="cofactor">
    <cofactor evidence="1 6">
        <name>thiamine diphosphate</name>
        <dbReference type="ChEBI" id="CHEBI:58937"/>
    </cofactor>
</comment>
<comment type="function">
    <text evidence="6">E1 component of the 2-oxoglutarate dehydrogenase (OGDH) complex which catalyzes the decarboxylation of 2-oxoglutarate, the first step in the conversion of 2-oxoglutarate to succinyl-CoA and CO(2).</text>
</comment>
<evidence type="ECO:0000313" key="9">
    <source>
        <dbReference type="Proteomes" id="UP000217083"/>
    </source>
</evidence>
<dbReference type="GO" id="GO:0004591">
    <property type="term" value="F:oxoglutarate dehydrogenase (succinyl-transferring) activity"/>
    <property type="evidence" value="ECO:0007669"/>
    <property type="project" value="UniProtKB-UniRule"/>
</dbReference>
<reference evidence="9" key="1">
    <citation type="submission" date="2017-08" db="EMBL/GenBank/DDBJ databases">
        <authorList>
            <person name="Huang Z."/>
        </authorList>
    </citation>
    <scope>NUCLEOTIDE SEQUENCE [LARGE SCALE GENOMIC DNA]</scope>
    <source>
        <strain evidence="9">SA5d-4</strain>
    </source>
</reference>
<dbReference type="PANTHER" id="PTHR23152">
    <property type="entry name" value="2-OXOGLUTARATE DEHYDROGENASE"/>
    <property type="match status" value="1"/>
</dbReference>
<evidence type="ECO:0000256" key="1">
    <source>
        <dbReference type="ARBA" id="ARBA00001964"/>
    </source>
</evidence>
<dbReference type="NCBIfam" id="NF006914">
    <property type="entry name" value="PRK09404.1"/>
    <property type="match status" value="1"/>
</dbReference>
<dbReference type="Gene3D" id="3.40.50.11610">
    <property type="entry name" value="Multifunctional 2-oxoglutarate metabolism enzyme, C-terminal domain"/>
    <property type="match status" value="1"/>
</dbReference>
<keyword evidence="3 6" id="KW-0786">Thiamine pyrophosphate</keyword>
<name>A0A263BSF4_9BACI</name>
<dbReference type="CDD" id="cd02016">
    <property type="entry name" value="TPP_E1_OGDC_like"/>
    <property type="match status" value="1"/>
</dbReference>
<dbReference type="GO" id="GO:0006099">
    <property type="term" value="P:tricarboxylic acid cycle"/>
    <property type="evidence" value="ECO:0007669"/>
    <property type="project" value="TreeGrafter"/>
</dbReference>
<sequence>MQVKNEQITKLLTTISGHNLGYLYEAYERYLKDESTVDASLRSLFDNYGEFLLPDLNSDQIRVSQQRPDVKKVLNAIKLFGDIRQYGHLAAKIHPLQNERQDEVKFANLESYHLSEGELQKISASLLLDHCPEHIKNGMEAYEHLLKVYTSTVTFEFDHIHNAEEKRWLENYIEKKGIYKTYSKDKRVTLLRRLQQVETFEKFLHKTFVSQKRFSIEGLDMLIPMLDELVNGACEDRTKSIMIGMAHRGRLNVLAHVLGKPYELIFSEFHHSPNKDLVPSEGSRGINYGWSGDVKYHLGAKREVNDEDQHTVQINLANNPSHLEYVNSVVQGITRAAQENRKEPGFPNQNKQASFNVLIHGDAAFPGEGVVAETLNLSRLKGYGIGGSIHIIANNLLGFTTDSVDSRSTKYASDIAKGFEIPIIHVNADDPERCLEVIKFAYEYRKKFNKDILIDLIGYRRFGHNEMDDPNVTQPQLYKKIKEHPTVLETYAHQLIADNLISEKDVRSNEEKQFQKLQTIFDELSKKDQKRLKKQPIPKEVEKGLSEIDTSVPIQTLQNINTSIMKKPDGFKVYPKLEKILKKRANEFNEDGKINWALAETLAFATILADGKPIRLTGQDSERGTFAHRHMVLHDYKTNERFIPLHNFKEAKASFSIYNSALSEAAVLGFEYGYSVYAKEALVLWEAQFGDFVNAAQVIIDQFIAAGRAKWGQKSSLVMLLPHGYEGQGPEHSSARLERFLQSAAENNWTVANVTTASQYFHILRRQMCISEREEARPLIIMTPKSLLRHSQTASASSEFSSGRFKQLLIQQDIGKKAKEVKRLILCSGKVAVDITSKLEESAGKVKNSIKIARVEQLYPFPKEEIRGLIKKLVNVKEIIWVQEEPKNMGAWPVIQELLSEIIESNITIKYIGRPKRSSPATGLPDFHIQEQDKIIEEALFIEEGGGST</sequence>
<organism evidence="8 9">
    <name type="scientific">Lottiidibacillus patelloidae</name>
    <dbReference type="NCBI Taxonomy" id="2670334"/>
    <lineage>
        <taxon>Bacteria</taxon>
        <taxon>Bacillati</taxon>
        <taxon>Bacillota</taxon>
        <taxon>Bacilli</taxon>
        <taxon>Bacillales</taxon>
        <taxon>Bacillaceae</taxon>
        <taxon>Lottiidibacillus</taxon>
    </lineage>
</organism>
<dbReference type="PIRSF" id="PIRSF000157">
    <property type="entry name" value="Oxoglu_dh_E1"/>
    <property type="match status" value="1"/>
</dbReference>
<dbReference type="EC" id="1.2.4.2" evidence="6"/>
<evidence type="ECO:0000256" key="6">
    <source>
        <dbReference type="HAMAP-Rule" id="MF_01169"/>
    </source>
</evidence>
<dbReference type="NCBIfam" id="TIGR00239">
    <property type="entry name" value="2oxo_dh_E1"/>
    <property type="match status" value="1"/>
</dbReference>
<comment type="catalytic activity">
    <reaction evidence="5 6">
        <text>N(6)-[(R)-lipoyl]-L-lysyl-[protein] + 2-oxoglutarate + H(+) = N(6)-[(R)-S(8)-succinyldihydrolipoyl]-L-lysyl-[protein] + CO2</text>
        <dbReference type="Rhea" id="RHEA:12188"/>
        <dbReference type="Rhea" id="RHEA-COMP:10474"/>
        <dbReference type="Rhea" id="RHEA-COMP:20092"/>
        <dbReference type="ChEBI" id="CHEBI:15378"/>
        <dbReference type="ChEBI" id="CHEBI:16526"/>
        <dbReference type="ChEBI" id="CHEBI:16810"/>
        <dbReference type="ChEBI" id="CHEBI:83099"/>
        <dbReference type="ChEBI" id="CHEBI:83120"/>
        <dbReference type="EC" id="1.2.4.2"/>
    </reaction>
</comment>
<accession>A0A263BSF4</accession>
<dbReference type="NCBIfam" id="NF008907">
    <property type="entry name" value="PRK12270.1"/>
    <property type="match status" value="1"/>
</dbReference>
<dbReference type="GO" id="GO:0030976">
    <property type="term" value="F:thiamine pyrophosphate binding"/>
    <property type="evidence" value="ECO:0007669"/>
    <property type="project" value="UniProtKB-UniRule"/>
</dbReference>
<evidence type="ECO:0000256" key="5">
    <source>
        <dbReference type="ARBA" id="ARBA00051911"/>
    </source>
</evidence>
<dbReference type="GO" id="GO:0045252">
    <property type="term" value="C:oxoglutarate dehydrogenase complex"/>
    <property type="evidence" value="ECO:0007669"/>
    <property type="project" value="TreeGrafter"/>
</dbReference>
<dbReference type="Pfam" id="PF02779">
    <property type="entry name" value="Transket_pyr"/>
    <property type="match status" value="1"/>
</dbReference>
<comment type="similarity">
    <text evidence="6">Belongs to the alpha-ketoglutarate dehydrogenase family.</text>
</comment>
<keyword evidence="9" id="KW-1185">Reference proteome</keyword>
<gene>
    <name evidence="6" type="primary">odhA</name>
    <name evidence="8" type="ORF">CIB95_10395</name>
</gene>
<dbReference type="Proteomes" id="UP000217083">
    <property type="component" value="Unassembled WGS sequence"/>
</dbReference>
<evidence type="ECO:0000313" key="8">
    <source>
        <dbReference type="EMBL" id="OZM56625.1"/>
    </source>
</evidence>
<dbReference type="GO" id="GO:0005829">
    <property type="term" value="C:cytosol"/>
    <property type="evidence" value="ECO:0007669"/>
    <property type="project" value="TreeGrafter"/>
</dbReference>
<dbReference type="Gene3D" id="3.40.50.970">
    <property type="match status" value="1"/>
</dbReference>
<dbReference type="InterPro" id="IPR029061">
    <property type="entry name" value="THDP-binding"/>
</dbReference>
<evidence type="ECO:0000259" key="7">
    <source>
        <dbReference type="SMART" id="SM00861"/>
    </source>
</evidence>
<dbReference type="SMART" id="SM00861">
    <property type="entry name" value="Transket_pyr"/>
    <property type="match status" value="1"/>
</dbReference>
<dbReference type="SUPFAM" id="SSF52518">
    <property type="entry name" value="Thiamin diphosphate-binding fold (THDP-binding)"/>
    <property type="match status" value="2"/>
</dbReference>
<dbReference type="EMBL" id="NPIA01000005">
    <property type="protein sequence ID" value="OZM56625.1"/>
    <property type="molecule type" value="Genomic_DNA"/>
</dbReference>
<dbReference type="PANTHER" id="PTHR23152:SF4">
    <property type="entry name" value="2-OXOADIPATE DEHYDROGENASE COMPLEX COMPONENT E1"/>
    <property type="match status" value="1"/>
</dbReference>
<reference evidence="8 9" key="2">
    <citation type="submission" date="2017-09" db="EMBL/GenBank/DDBJ databases">
        <title>Bacillus patelloidae sp. nov., isolated from the intestinal tract of a marine limpet.</title>
        <authorList>
            <person name="Liu R."/>
            <person name="Dong C."/>
            <person name="Shao Z."/>
        </authorList>
    </citation>
    <scope>NUCLEOTIDE SEQUENCE [LARGE SCALE GENOMIC DNA]</scope>
    <source>
        <strain evidence="8 9">SA5d-4</strain>
    </source>
</reference>
<dbReference type="Gene3D" id="3.40.50.12470">
    <property type="match status" value="1"/>
</dbReference>